<gene>
    <name evidence="1" type="ORF">METZ01_LOCUS336530</name>
</gene>
<evidence type="ECO:0000313" key="1">
    <source>
        <dbReference type="EMBL" id="SVC83676.1"/>
    </source>
</evidence>
<reference evidence="1" key="1">
    <citation type="submission" date="2018-05" db="EMBL/GenBank/DDBJ databases">
        <authorList>
            <person name="Lanie J.A."/>
            <person name="Ng W.-L."/>
            <person name="Kazmierczak K.M."/>
            <person name="Andrzejewski T.M."/>
            <person name="Davidsen T.M."/>
            <person name="Wayne K.J."/>
            <person name="Tettelin H."/>
            <person name="Glass J.I."/>
            <person name="Rusch D."/>
            <person name="Podicherti R."/>
            <person name="Tsui H.-C.T."/>
            <person name="Winkler M.E."/>
        </authorList>
    </citation>
    <scope>NUCLEOTIDE SEQUENCE</scope>
</reference>
<organism evidence="1">
    <name type="scientific">marine metagenome</name>
    <dbReference type="NCBI Taxonomy" id="408172"/>
    <lineage>
        <taxon>unclassified sequences</taxon>
        <taxon>metagenomes</taxon>
        <taxon>ecological metagenomes</taxon>
    </lineage>
</organism>
<sequence length="55" mass="6333">MNLYLVPTKQLPLKPARLHSQHPLQPVYKLYESLPPHHAPVDGGHFQNQLKQQQA</sequence>
<dbReference type="EMBL" id="UINC01113813">
    <property type="protein sequence ID" value="SVC83676.1"/>
    <property type="molecule type" value="Genomic_DNA"/>
</dbReference>
<dbReference type="AlphaFoldDB" id="A0A382QE06"/>
<proteinExistence type="predicted"/>
<feature type="non-terminal residue" evidence="1">
    <location>
        <position position="55"/>
    </location>
</feature>
<protein>
    <submittedName>
        <fullName evidence="1">Uncharacterized protein</fullName>
    </submittedName>
</protein>
<name>A0A382QE06_9ZZZZ</name>
<accession>A0A382QE06</accession>